<gene>
    <name evidence="1" type="ORF">CC77DRAFT_12024</name>
</gene>
<evidence type="ECO:0000313" key="1">
    <source>
        <dbReference type="EMBL" id="OAG25882.1"/>
    </source>
</evidence>
<accession>A0A177E3W3</accession>
<dbReference type="Proteomes" id="UP000077248">
    <property type="component" value="Unassembled WGS sequence"/>
</dbReference>
<name>A0A177E3W3_ALTAL</name>
<dbReference type="KEGG" id="aalt:CC77DRAFT_12024"/>
<proteinExistence type="predicted"/>
<protein>
    <submittedName>
        <fullName evidence="1">Uncharacterized protein</fullName>
    </submittedName>
</protein>
<dbReference type="GeneID" id="29115731"/>
<dbReference type="AlphaFoldDB" id="A0A177E3W3"/>
<dbReference type="RefSeq" id="XP_018391303.1">
    <property type="nucleotide sequence ID" value="XM_018530137.1"/>
</dbReference>
<sequence>MTLISAESIQLIATNPGSWPWPPDHARILIDLSVTEAKPTTVLFSRVTITAHRCYCQLMFRHSKRMVKCPKLRPRSTGFADGYKLESGSSSAGPRATLVPETVLRNCLGSYQATMTGFTQVQDLKNVLQKLVSHEPLRCLTIGNGTVLWK</sequence>
<dbReference type="VEuPathDB" id="FungiDB:CC77DRAFT_12024"/>
<organism evidence="1 2">
    <name type="scientific">Alternaria alternata</name>
    <name type="common">Alternaria rot fungus</name>
    <name type="synonym">Torula alternata</name>
    <dbReference type="NCBI Taxonomy" id="5599"/>
    <lineage>
        <taxon>Eukaryota</taxon>
        <taxon>Fungi</taxon>
        <taxon>Dikarya</taxon>
        <taxon>Ascomycota</taxon>
        <taxon>Pezizomycotina</taxon>
        <taxon>Dothideomycetes</taxon>
        <taxon>Pleosporomycetidae</taxon>
        <taxon>Pleosporales</taxon>
        <taxon>Pleosporineae</taxon>
        <taxon>Pleosporaceae</taxon>
        <taxon>Alternaria</taxon>
        <taxon>Alternaria sect. Alternaria</taxon>
        <taxon>Alternaria alternata complex</taxon>
    </lineage>
</organism>
<dbReference type="EMBL" id="KV441469">
    <property type="protein sequence ID" value="OAG25882.1"/>
    <property type="molecule type" value="Genomic_DNA"/>
</dbReference>
<reference evidence="1 2" key="1">
    <citation type="submission" date="2016-05" db="EMBL/GenBank/DDBJ databases">
        <title>Comparative analysis of secretome profiles of manganese(II)-oxidizing ascomycete fungi.</title>
        <authorList>
            <consortium name="DOE Joint Genome Institute"/>
            <person name="Zeiner C.A."/>
            <person name="Purvine S.O."/>
            <person name="Zink E.M."/>
            <person name="Wu S."/>
            <person name="Pasa-Tolic L."/>
            <person name="Chaput D.L."/>
            <person name="Haridas S."/>
            <person name="Grigoriev I.V."/>
            <person name="Santelli C.M."/>
            <person name="Hansel C.M."/>
        </authorList>
    </citation>
    <scope>NUCLEOTIDE SEQUENCE [LARGE SCALE GENOMIC DNA]</scope>
    <source>
        <strain evidence="1 2">SRC1lrK2f</strain>
    </source>
</reference>
<keyword evidence="2" id="KW-1185">Reference proteome</keyword>
<evidence type="ECO:0000313" key="2">
    <source>
        <dbReference type="Proteomes" id="UP000077248"/>
    </source>
</evidence>